<organism evidence="1 2">
    <name type="scientific">Candidatus Nomurabacteria bacterium RIFCSPLOWO2_01_FULL_42_17</name>
    <dbReference type="NCBI Taxonomy" id="1801780"/>
    <lineage>
        <taxon>Bacteria</taxon>
        <taxon>Candidatus Nomuraibacteriota</taxon>
    </lineage>
</organism>
<sequence length="122" mass="13756">MSSNFKDNFSKRVYDYAVNIINFTKKLPNDPNTQILARQLLRSGTSVTANITEAQAASSKKDYINFYLHALKSANETKLWLNLLKDTLDRFPVGVESIIDETIEISKILGASVITMKKSLQK</sequence>
<dbReference type="NCBIfam" id="TIGR02436">
    <property type="entry name" value="four helix bundle protein"/>
    <property type="match status" value="1"/>
</dbReference>
<reference evidence="1 2" key="1">
    <citation type="journal article" date="2016" name="Nat. Commun.">
        <title>Thousands of microbial genomes shed light on interconnected biogeochemical processes in an aquifer system.</title>
        <authorList>
            <person name="Anantharaman K."/>
            <person name="Brown C.T."/>
            <person name="Hug L.A."/>
            <person name="Sharon I."/>
            <person name="Castelle C.J."/>
            <person name="Probst A.J."/>
            <person name="Thomas B.C."/>
            <person name="Singh A."/>
            <person name="Wilkins M.J."/>
            <person name="Karaoz U."/>
            <person name="Brodie E.L."/>
            <person name="Williams K.H."/>
            <person name="Hubbard S.S."/>
            <person name="Banfield J.F."/>
        </authorList>
    </citation>
    <scope>NUCLEOTIDE SEQUENCE [LARGE SCALE GENOMIC DNA]</scope>
</reference>
<name>A0A1F6XMQ5_9BACT</name>
<evidence type="ECO:0008006" key="3">
    <source>
        <dbReference type="Google" id="ProtNLM"/>
    </source>
</evidence>
<dbReference type="STRING" id="1801780.A2917_02600"/>
<accession>A0A1F6XMQ5</accession>
<dbReference type="Proteomes" id="UP000178104">
    <property type="component" value="Unassembled WGS sequence"/>
</dbReference>
<dbReference type="InterPro" id="IPR012657">
    <property type="entry name" value="23S_rRNA-intervening_sequence"/>
</dbReference>
<evidence type="ECO:0000313" key="2">
    <source>
        <dbReference type="Proteomes" id="UP000178104"/>
    </source>
</evidence>
<evidence type="ECO:0000313" key="1">
    <source>
        <dbReference type="EMBL" id="OGI95427.1"/>
    </source>
</evidence>
<dbReference type="Gene3D" id="1.20.1440.60">
    <property type="entry name" value="23S rRNA-intervening sequence"/>
    <property type="match status" value="1"/>
</dbReference>
<dbReference type="InterPro" id="IPR036583">
    <property type="entry name" value="23S_rRNA_IVS_sf"/>
</dbReference>
<dbReference type="PANTHER" id="PTHR38471:SF2">
    <property type="entry name" value="FOUR HELIX BUNDLE PROTEIN"/>
    <property type="match status" value="1"/>
</dbReference>
<dbReference type="SUPFAM" id="SSF158446">
    <property type="entry name" value="IVS-encoded protein-like"/>
    <property type="match status" value="1"/>
</dbReference>
<dbReference type="PIRSF" id="PIRSF035652">
    <property type="entry name" value="CHP02436"/>
    <property type="match status" value="1"/>
</dbReference>
<dbReference type="PANTHER" id="PTHR38471">
    <property type="entry name" value="FOUR HELIX BUNDLE PROTEIN"/>
    <property type="match status" value="1"/>
</dbReference>
<dbReference type="EMBL" id="MFVE01000005">
    <property type="protein sequence ID" value="OGI95427.1"/>
    <property type="molecule type" value="Genomic_DNA"/>
</dbReference>
<comment type="caution">
    <text evidence="1">The sequence shown here is derived from an EMBL/GenBank/DDBJ whole genome shotgun (WGS) entry which is preliminary data.</text>
</comment>
<gene>
    <name evidence="1" type="ORF">A2917_02600</name>
</gene>
<dbReference type="AlphaFoldDB" id="A0A1F6XMQ5"/>
<dbReference type="Pfam" id="PF05635">
    <property type="entry name" value="23S_rRNA_IVP"/>
    <property type="match status" value="1"/>
</dbReference>
<proteinExistence type="predicted"/>
<protein>
    <recommendedName>
        <fullName evidence="3">Four helix bundle protein</fullName>
    </recommendedName>
</protein>